<dbReference type="EMBL" id="RQTE01000467">
    <property type="protein sequence ID" value="RZH99653.1"/>
    <property type="molecule type" value="Genomic_DNA"/>
</dbReference>
<dbReference type="GeneID" id="93727283"/>
<organism evidence="5 6">
    <name type="scientific">Staphylococcus condimenti</name>
    <dbReference type="NCBI Taxonomy" id="70255"/>
    <lineage>
        <taxon>Bacteria</taxon>
        <taxon>Bacillati</taxon>
        <taxon>Bacillota</taxon>
        <taxon>Bacilli</taxon>
        <taxon>Bacillales</taxon>
        <taxon>Staphylococcaceae</taxon>
        <taxon>Staphylococcus</taxon>
    </lineage>
</organism>
<keyword evidence="2" id="KW-0472">Membrane</keyword>
<feature type="domain" description="Zinc-ribbon" evidence="3">
    <location>
        <begin position="2"/>
        <end position="24"/>
    </location>
</feature>
<dbReference type="OrthoDB" id="6691119at2"/>
<proteinExistence type="predicted"/>
<name>A0A143PA59_9STAP</name>
<feature type="compositionally biased region" description="Polar residues" evidence="1">
    <location>
        <begin position="24"/>
        <end position="53"/>
    </location>
</feature>
<dbReference type="Proteomes" id="UP000595942">
    <property type="component" value="Chromosome"/>
</dbReference>
<feature type="transmembrane region" description="Helical" evidence="2">
    <location>
        <begin position="132"/>
        <end position="151"/>
    </location>
</feature>
<evidence type="ECO:0000256" key="2">
    <source>
        <dbReference type="SAM" id="Phobius"/>
    </source>
</evidence>
<dbReference type="Pfam" id="PF13240">
    <property type="entry name" value="Zn_Ribbon_1"/>
    <property type="match status" value="1"/>
</dbReference>
<evidence type="ECO:0000313" key="4">
    <source>
        <dbReference type="EMBL" id="QQS82799.1"/>
    </source>
</evidence>
<dbReference type="InterPro" id="IPR026870">
    <property type="entry name" value="Zinc_ribbon_dom"/>
</dbReference>
<keyword evidence="2" id="KW-1133">Transmembrane helix</keyword>
<feature type="compositionally biased region" description="Basic and acidic residues" evidence="1">
    <location>
        <begin position="60"/>
        <end position="71"/>
    </location>
</feature>
<evidence type="ECO:0000313" key="5">
    <source>
        <dbReference type="EMBL" id="RZH99653.1"/>
    </source>
</evidence>
<accession>A0A143PA59</accession>
<dbReference type="RefSeq" id="WP_047132881.1">
    <property type="nucleotide sequence ID" value="NZ_CP015114.1"/>
</dbReference>
<evidence type="ECO:0000256" key="1">
    <source>
        <dbReference type="SAM" id="MobiDB-lite"/>
    </source>
</evidence>
<dbReference type="KEGG" id="scv:A4G25_05345"/>
<evidence type="ECO:0000259" key="3">
    <source>
        <dbReference type="Pfam" id="PF13240"/>
    </source>
</evidence>
<dbReference type="AlphaFoldDB" id="A0A143PA59"/>
<keyword evidence="7" id="KW-1185">Reference proteome</keyword>
<protein>
    <submittedName>
        <fullName evidence="5">Zinc-ribbon domain-containing protein</fullName>
    </submittedName>
</protein>
<dbReference type="EMBL" id="CP068073">
    <property type="protein sequence ID" value="QQS82799.1"/>
    <property type="molecule type" value="Genomic_DNA"/>
</dbReference>
<keyword evidence="2" id="KW-0812">Transmembrane</keyword>
<sequence length="216" mass="23711">MKCSKCGTAVEEGTRFCPTCGSPIESTKQEPQFGAQTTPSFGAQETPTFGAQTSSNSNENKGEKENSTVKTEETKFCANAEQEKPKANLASSAKSVVSRILKLQSNDFWVKYYIISFIFALLSYMGSSFGGLQYVFILLNFILYPITESILQEGTKMVGINYIGNSLITSSDTPGCLVLVVVFIKVIYKLLIWSFSWIIGPLGALYMNHLGKKMGL</sequence>
<dbReference type="Proteomes" id="UP000293854">
    <property type="component" value="Unassembled WGS sequence"/>
</dbReference>
<feature type="transmembrane region" description="Helical" evidence="2">
    <location>
        <begin position="108"/>
        <end position="126"/>
    </location>
</feature>
<evidence type="ECO:0000313" key="6">
    <source>
        <dbReference type="Proteomes" id="UP000293854"/>
    </source>
</evidence>
<reference evidence="5 6" key="1">
    <citation type="submission" date="2018-11" db="EMBL/GenBank/DDBJ databases">
        <title>Genomic profiling of Staphylococcus species from a Poultry farm system in KwaZulu-Natal, South Africa.</title>
        <authorList>
            <person name="Amoako D.G."/>
            <person name="Somboro A.M."/>
            <person name="Abia A.L.K."/>
            <person name="Bester L.A."/>
            <person name="Essack S.Y."/>
        </authorList>
    </citation>
    <scope>NUCLEOTIDE SEQUENCE [LARGE SCALE GENOMIC DNA]</scope>
    <source>
        <strain evidence="5 6">SA11</strain>
    </source>
</reference>
<reference evidence="4 7" key="2">
    <citation type="submission" date="2021-01" db="EMBL/GenBank/DDBJ databases">
        <title>FDA dAtabase for Regulatory Grade micrObial Sequences (FDA-ARGOS): Supporting development and validation of Infectious Disease Dx tests.</title>
        <authorList>
            <person name="Sproer C."/>
            <person name="Gronow S."/>
            <person name="Severitt S."/>
            <person name="Schroder I."/>
            <person name="Tallon L."/>
            <person name="Sadzewicz L."/>
            <person name="Zhao X."/>
            <person name="Boylan J."/>
            <person name="Ott S."/>
            <person name="Bowen H."/>
            <person name="Vavikolanu K."/>
            <person name="Mehta A."/>
            <person name="Aluvathingal J."/>
            <person name="Nadendla S."/>
            <person name="Lowell S."/>
            <person name="Myers T."/>
            <person name="Yan Y."/>
            <person name="Sichtig H."/>
        </authorList>
    </citation>
    <scope>NUCLEOTIDE SEQUENCE [LARGE SCALE GENOMIC DNA]</scope>
    <source>
        <strain evidence="4 7">FDAARGOS_1148</strain>
    </source>
</reference>
<feature type="region of interest" description="Disordered" evidence="1">
    <location>
        <begin position="1"/>
        <end position="71"/>
    </location>
</feature>
<evidence type="ECO:0000313" key="7">
    <source>
        <dbReference type="Proteomes" id="UP000595942"/>
    </source>
</evidence>
<gene>
    <name evidence="5" type="ORF">EIG99_13590</name>
    <name evidence="4" type="ORF">I6J05_00315</name>
</gene>